<evidence type="ECO:0000256" key="2">
    <source>
        <dbReference type="SAM" id="MobiDB-lite"/>
    </source>
</evidence>
<sequence length="254" mass="29078">MEKRGPGRPPGSKNKKKGVAEASQPRLSPSQLRPTVSLSNLASTVEEDSDDDVSLSTRLHSLDTAIQNITVELSKIRKEFAKAIGEHSKLISSLRKDNECLTKKVLNLEKRQEELSQQLNKQERISRRSNFRIVGIKQERGEDCLKTVTDILTNMGLPDPQIERAHRNGRGAEGRHRHILVKMSFYQDKVRVMKAARRALADKDFYIIDDLTKLDLQEKRRWKNQVNELYQQGTRLRFGGGCWRGVDGKPYNFN</sequence>
<evidence type="ECO:0008006" key="5">
    <source>
        <dbReference type="Google" id="ProtNLM"/>
    </source>
</evidence>
<comment type="caution">
    <text evidence="3">The sequence shown here is derived from an EMBL/GenBank/DDBJ whole genome shotgun (WGS) entry which is preliminary data.</text>
</comment>
<dbReference type="PANTHER" id="PTHR35555">
    <property type="entry name" value="ENDONUCLEASE-REVERSE TRANSCRIPTASE"/>
    <property type="match status" value="1"/>
</dbReference>
<protein>
    <recommendedName>
        <fullName evidence="5">Endonuclease-reverse transcriptase</fullName>
    </recommendedName>
</protein>
<feature type="compositionally biased region" description="Polar residues" evidence="2">
    <location>
        <begin position="25"/>
        <end position="35"/>
    </location>
</feature>
<keyword evidence="1" id="KW-0175">Coiled coil</keyword>
<feature type="region of interest" description="Disordered" evidence="2">
    <location>
        <begin position="1"/>
        <end position="35"/>
    </location>
</feature>
<dbReference type="AlphaFoldDB" id="A0A9Q1BYD8"/>
<evidence type="ECO:0000256" key="1">
    <source>
        <dbReference type="SAM" id="Coils"/>
    </source>
</evidence>
<reference evidence="3" key="1">
    <citation type="submission" date="2021-10" db="EMBL/GenBank/DDBJ databases">
        <title>Tropical sea cucumber genome reveals ecological adaptation and Cuvierian tubules defense mechanism.</title>
        <authorList>
            <person name="Chen T."/>
        </authorList>
    </citation>
    <scope>NUCLEOTIDE SEQUENCE</scope>
    <source>
        <strain evidence="3">Nanhai2018</strain>
        <tissue evidence="3">Muscle</tissue>
    </source>
</reference>
<gene>
    <name evidence="3" type="ORF">HOLleu_22178</name>
</gene>
<dbReference type="PANTHER" id="PTHR35555:SF3">
    <property type="entry name" value="ENDONUCLEASE-REVERSE TRANSCRIPTASE"/>
    <property type="match status" value="1"/>
</dbReference>
<keyword evidence="4" id="KW-1185">Reference proteome</keyword>
<dbReference type="Proteomes" id="UP001152320">
    <property type="component" value="Chromosome 10"/>
</dbReference>
<evidence type="ECO:0000313" key="4">
    <source>
        <dbReference type="Proteomes" id="UP001152320"/>
    </source>
</evidence>
<accession>A0A9Q1BYD8</accession>
<name>A0A9Q1BYD8_HOLLE</name>
<dbReference type="OrthoDB" id="8121249at2759"/>
<feature type="coiled-coil region" evidence="1">
    <location>
        <begin position="91"/>
        <end position="128"/>
    </location>
</feature>
<evidence type="ECO:0000313" key="3">
    <source>
        <dbReference type="EMBL" id="KAJ8035080.1"/>
    </source>
</evidence>
<dbReference type="EMBL" id="JAIZAY010000010">
    <property type="protein sequence ID" value="KAJ8035080.1"/>
    <property type="molecule type" value="Genomic_DNA"/>
</dbReference>
<proteinExistence type="predicted"/>
<dbReference type="Gene3D" id="3.30.70.1820">
    <property type="entry name" value="L1 transposable element, RRM domain"/>
    <property type="match status" value="1"/>
</dbReference>
<organism evidence="3 4">
    <name type="scientific">Holothuria leucospilota</name>
    <name type="common">Black long sea cucumber</name>
    <name type="synonym">Mertensiothuria leucospilota</name>
    <dbReference type="NCBI Taxonomy" id="206669"/>
    <lineage>
        <taxon>Eukaryota</taxon>
        <taxon>Metazoa</taxon>
        <taxon>Echinodermata</taxon>
        <taxon>Eleutherozoa</taxon>
        <taxon>Echinozoa</taxon>
        <taxon>Holothuroidea</taxon>
        <taxon>Aspidochirotacea</taxon>
        <taxon>Aspidochirotida</taxon>
        <taxon>Holothuriidae</taxon>
        <taxon>Holothuria</taxon>
    </lineage>
</organism>